<accession>A0A6C0CRU8</accession>
<protein>
    <recommendedName>
        <fullName evidence="1">Galaxin-like repeats domain-containing protein</fullName>
    </recommendedName>
</protein>
<feature type="domain" description="Galaxin-like repeats" evidence="1">
    <location>
        <begin position="62"/>
        <end position="173"/>
    </location>
</feature>
<organism evidence="2">
    <name type="scientific">viral metagenome</name>
    <dbReference type="NCBI Taxonomy" id="1070528"/>
    <lineage>
        <taxon>unclassified sequences</taxon>
        <taxon>metagenomes</taxon>
        <taxon>organismal metagenomes</taxon>
    </lineage>
</organism>
<dbReference type="PANTHER" id="PTHR34490">
    <property type="entry name" value="PROTEIN CBG12054-RELATED"/>
    <property type="match status" value="1"/>
</dbReference>
<dbReference type="InterPro" id="IPR056601">
    <property type="entry name" value="Galaxin_dom"/>
</dbReference>
<sequence>MYKTIMCDNMPVQIPDNGRMQCCGRGAAYDTTEYDCRNNIIHPKKETKGVDLNSRFTNIHEAFGQAACGSSVINIKTNLCCNGVINSWVGGANTMCCNTKAYDPTKNMCCSDGNTLLPMTSDPSMTACCGTGLYNPGKSMCCGGTVQPIIGTAANTGCCGTASYNLTNQMCSRGRIANK</sequence>
<evidence type="ECO:0000313" key="2">
    <source>
        <dbReference type="EMBL" id="QHT06872.1"/>
    </source>
</evidence>
<evidence type="ECO:0000259" key="1">
    <source>
        <dbReference type="Pfam" id="PF24748"/>
    </source>
</evidence>
<name>A0A6C0CRU8_9ZZZZ</name>
<dbReference type="Pfam" id="PF24748">
    <property type="entry name" value="Galaxin_repeat"/>
    <property type="match status" value="1"/>
</dbReference>
<proteinExistence type="predicted"/>
<dbReference type="EMBL" id="MN739477">
    <property type="protein sequence ID" value="QHT06872.1"/>
    <property type="molecule type" value="Genomic_DNA"/>
</dbReference>
<dbReference type="AlphaFoldDB" id="A0A6C0CRU8"/>
<reference evidence="2" key="1">
    <citation type="journal article" date="2020" name="Nature">
        <title>Giant virus diversity and host interactions through global metagenomics.</title>
        <authorList>
            <person name="Schulz F."/>
            <person name="Roux S."/>
            <person name="Paez-Espino D."/>
            <person name="Jungbluth S."/>
            <person name="Walsh D.A."/>
            <person name="Denef V.J."/>
            <person name="McMahon K.D."/>
            <person name="Konstantinidis K.T."/>
            <person name="Eloe-Fadrosh E.A."/>
            <person name="Kyrpides N.C."/>
            <person name="Woyke T."/>
        </authorList>
    </citation>
    <scope>NUCLEOTIDE SEQUENCE</scope>
    <source>
        <strain evidence="2">GVMAG-M-3300021473-15</strain>
    </source>
</reference>
<dbReference type="InterPro" id="IPR055284">
    <property type="entry name" value="Galaxin-like"/>
</dbReference>